<proteinExistence type="predicted"/>
<evidence type="ECO:0000313" key="1">
    <source>
        <dbReference type="EMBL" id="CAB3715615.1"/>
    </source>
</evidence>
<dbReference type="AlphaFoldDB" id="A0A6J5BR68"/>
<keyword evidence="2" id="KW-1185">Reference proteome</keyword>
<dbReference type="EMBL" id="CADIKC010000006">
    <property type="protein sequence ID" value="CAB3715615.1"/>
    <property type="molecule type" value="Genomic_DNA"/>
</dbReference>
<evidence type="ECO:0000313" key="2">
    <source>
        <dbReference type="Proteomes" id="UP000494255"/>
    </source>
</evidence>
<name>A0A6J5BR68_9BURK</name>
<dbReference type="Proteomes" id="UP000494255">
    <property type="component" value="Unassembled WGS sequence"/>
</dbReference>
<protein>
    <submittedName>
        <fullName evidence="1">Uncharacterized protein</fullName>
    </submittedName>
</protein>
<accession>A0A6J5BR68</accession>
<reference evidence="1 2" key="1">
    <citation type="submission" date="2020-04" db="EMBL/GenBank/DDBJ databases">
        <authorList>
            <person name="De Canck E."/>
        </authorList>
    </citation>
    <scope>NUCLEOTIDE SEQUENCE [LARGE SCALE GENOMIC DNA]</scope>
    <source>
        <strain evidence="1 2">LMG 24238</strain>
    </source>
</reference>
<sequence length="194" mass="21411">MIGAFILNWSPLGLFYQAFAGVLSWFGIDMPAKFSEFGANLLSGLVTGITSGLGAVKDAIVNVASSTVGWFKEKLGIHTSRGSSNDSARCKQKNPGYTVYPYSILCAAMRHRRPLTAAELAEIYDREPTETVLRLLQEIHRLRSTIIRADQVRRMIGKSGTAYVADCVWECFEQELDAEPCLTAPPTPRQQILP</sequence>
<organism evidence="1 2">
    <name type="scientific">Paraburkholderia sediminicola</name>
    <dbReference type="NCBI Taxonomy" id="458836"/>
    <lineage>
        <taxon>Bacteria</taxon>
        <taxon>Pseudomonadati</taxon>
        <taxon>Pseudomonadota</taxon>
        <taxon>Betaproteobacteria</taxon>
        <taxon>Burkholderiales</taxon>
        <taxon>Burkholderiaceae</taxon>
        <taxon>Paraburkholderia</taxon>
    </lineage>
</organism>
<gene>
    <name evidence="1" type="ORF">LMG24238_04490</name>
</gene>